<dbReference type="AlphaFoldDB" id="A0A917DJQ6"/>
<evidence type="ECO:0000313" key="2">
    <source>
        <dbReference type="Proteomes" id="UP000609064"/>
    </source>
</evidence>
<comment type="caution">
    <text evidence="1">The sequence shown here is derived from an EMBL/GenBank/DDBJ whole genome shotgun (WGS) entry which is preliminary data.</text>
</comment>
<reference evidence="1" key="1">
    <citation type="journal article" date="2014" name="Int. J. Syst. Evol. Microbiol.">
        <title>Complete genome sequence of Corynebacterium casei LMG S-19264T (=DSM 44701T), isolated from a smear-ripened cheese.</title>
        <authorList>
            <consortium name="US DOE Joint Genome Institute (JGI-PGF)"/>
            <person name="Walter F."/>
            <person name="Albersmeier A."/>
            <person name="Kalinowski J."/>
            <person name="Ruckert C."/>
        </authorList>
    </citation>
    <scope>NUCLEOTIDE SEQUENCE</scope>
    <source>
        <strain evidence="1">CGMCC 1.15958</strain>
    </source>
</reference>
<dbReference type="Proteomes" id="UP000609064">
    <property type="component" value="Unassembled WGS sequence"/>
</dbReference>
<accession>A0A917DJQ6</accession>
<keyword evidence="2" id="KW-1185">Reference proteome</keyword>
<evidence type="ECO:0008006" key="3">
    <source>
        <dbReference type="Google" id="ProtNLM"/>
    </source>
</evidence>
<gene>
    <name evidence="1" type="ORF">GCM10011514_04910</name>
</gene>
<evidence type="ECO:0000313" key="1">
    <source>
        <dbReference type="EMBL" id="GGD44012.1"/>
    </source>
</evidence>
<sequence length="425" mass="46522">MIAVGFEGFAQSVELRPSQGISVPQFTTAFIDALTNQPKGTVVFDKDLNVMKYWNGTAWISLKTGGVGWVENGINLENTNTGNVGIGLSNPSFKLEVNGDAKFSAPALSYNSLLGDYFGGSMTINNSTGDAAYTKLDGNKIQSFARNLLNSSPSKLVLNPFGGNVGIGTNFTPEYKLHLYSTGEQLIKVDGTNSLMIFNDRISNAQYGFLRAWTNNPFNPAGYYGLEIGVPPIVGGDPAKRLMFSTNYALRMVIMDDGKVGINNSTPAYNLDITGNAAIRGTSYFNHFNYGANQDTYIRGGKNGSNVIISDVEAGGKVGIGRYPTLYKLEVNGTMKANEVIVETGWADYVFDEKFRLKPLSEVARFINENKHLPDVPSAEEIQKNGVKLAELTTKMMQKIEELTLYVIEQNTEIEQLKKQVKTLK</sequence>
<proteinExistence type="predicted"/>
<name>A0A917DJQ6_9BACT</name>
<organism evidence="1 2">
    <name type="scientific">Emticicia aquatilis</name>
    <dbReference type="NCBI Taxonomy" id="1537369"/>
    <lineage>
        <taxon>Bacteria</taxon>
        <taxon>Pseudomonadati</taxon>
        <taxon>Bacteroidota</taxon>
        <taxon>Cytophagia</taxon>
        <taxon>Cytophagales</taxon>
        <taxon>Leadbetterellaceae</taxon>
        <taxon>Emticicia</taxon>
    </lineage>
</organism>
<protein>
    <recommendedName>
        <fullName evidence="3">Peptidase S74 domain-containing protein</fullName>
    </recommendedName>
</protein>
<reference evidence="1" key="2">
    <citation type="submission" date="2020-09" db="EMBL/GenBank/DDBJ databases">
        <authorList>
            <person name="Sun Q."/>
            <person name="Zhou Y."/>
        </authorList>
    </citation>
    <scope>NUCLEOTIDE SEQUENCE</scope>
    <source>
        <strain evidence="1">CGMCC 1.15958</strain>
    </source>
</reference>
<dbReference type="EMBL" id="BMKK01000001">
    <property type="protein sequence ID" value="GGD44012.1"/>
    <property type="molecule type" value="Genomic_DNA"/>
</dbReference>